<dbReference type="EMBL" id="CP000697">
    <property type="protein sequence ID" value="ABQ29908.1"/>
    <property type="molecule type" value="Genomic_DNA"/>
</dbReference>
<protein>
    <recommendedName>
        <fullName evidence="3">Fructose-bisphosphate aldolase</fullName>
    </recommendedName>
</protein>
<dbReference type="STRING" id="349163.Acry_0687"/>
<dbReference type="AlphaFoldDB" id="A5FWC6"/>
<dbReference type="Proteomes" id="UP000000245">
    <property type="component" value="Chromosome"/>
</dbReference>
<dbReference type="KEGG" id="acr:Acry_0687"/>
<dbReference type="eggNOG" id="COG1830">
    <property type="taxonomic scope" value="Bacteria"/>
</dbReference>
<dbReference type="InterPro" id="IPR013785">
    <property type="entry name" value="Aldolase_TIM"/>
</dbReference>
<dbReference type="SUPFAM" id="SSF51569">
    <property type="entry name" value="Aldolase"/>
    <property type="match status" value="1"/>
</dbReference>
<gene>
    <name evidence="1" type="ordered locus">Acry_0687</name>
</gene>
<organism evidence="1 2">
    <name type="scientific">Acidiphilium cryptum (strain JF-5)</name>
    <dbReference type="NCBI Taxonomy" id="349163"/>
    <lineage>
        <taxon>Bacteria</taxon>
        <taxon>Pseudomonadati</taxon>
        <taxon>Pseudomonadota</taxon>
        <taxon>Alphaproteobacteria</taxon>
        <taxon>Acetobacterales</taxon>
        <taxon>Acidocellaceae</taxon>
        <taxon>Acidiphilium</taxon>
    </lineage>
</organism>
<proteinExistence type="predicted"/>
<evidence type="ECO:0000313" key="1">
    <source>
        <dbReference type="EMBL" id="ABQ29908.1"/>
    </source>
</evidence>
<keyword evidence="2" id="KW-1185">Reference proteome</keyword>
<dbReference type="HOGENOM" id="CLU_050690_0_0_5"/>
<sequence>MTRLDAKLARIRAGNYRPSDFIIADAKDGDMGPSITAAGPKRERDGSWTRHRTRAEFLDQVRAIVAQDIVDIMLVSASNLEVLAARGTFAGSAVKPAIRANDTTDIWRMRGATYHLAASRPFRTADLAQAARLTDLGLYSMTFCNDIETDLAALDAFAAFRADARAAGFTYFLEVFNPNIACGIDPEQIPFYVNDCIHRCLAGVMQADRPQFLKIPYNGPKALEELASYDPSLIVGVLGGSAGTTRDTFELLHQAERYGARVALFGRKINLAEDPLAIVSLMREVASGAVSPEEAVKAYHGTLQAQGIAPTRPLADDLLITEAPLRQH</sequence>
<evidence type="ECO:0008006" key="3">
    <source>
        <dbReference type="Google" id="ProtNLM"/>
    </source>
</evidence>
<accession>A5FWC6</accession>
<name>A5FWC6_ACICJ</name>
<dbReference type="RefSeq" id="WP_011941693.1">
    <property type="nucleotide sequence ID" value="NC_009484.1"/>
</dbReference>
<evidence type="ECO:0000313" key="2">
    <source>
        <dbReference type="Proteomes" id="UP000000245"/>
    </source>
</evidence>
<dbReference type="Gene3D" id="3.20.20.70">
    <property type="entry name" value="Aldolase class I"/>
    <property type="match status" value="1"/>
</dbReference>
<reference evidence="1 2" key="1">
    <citation type="submission" date="2007-05" db="EMBL/GenBank/DDBJ databases">
        <title>Complete sequence of chromosome of Acidiphilium cryptum JF-5.</title>
        <authorList>
            <consortium name="US DOE Joint Genome Institute"/>
            <person name="Copeland A."/>
            <person name="Lucas S."/>
            <person name="Lapidus A."/>
            <person name="Barry K."/>
            <person name="Detter J.C."/>
            <person name="Glavina del Rio T."/>
            <person name="Hammon N."/>
            <person name="Israni S."/>
            <person name="Dalin E."/>
            <person name="Tice H."/>
            <person name="Pitluck S."/>
            <person name="Sims D."/>
            <person name="Brettin T."/>
            <person name="Bruce D."/>
            <person name="Han C."/>
            <person name="Schmutz J."/>
            <person name="Larimer F."/>
            <person name="Land M."/>
            <person name="Hauser L."/>
            <person name="Kyrpides N."/>
            <person name="Kim E."/>
            <person name="Magnuson T."/>
            <person name="Richardson P."/>
        </authorList>
    </citation>
    <scope>NUCLEOTIDE SEQUENCE [LARGE SCALE GENOMIC DNA]</scope>
    <source>
        <strain evidence="1 2">JF-5</strain>
    </source>
</reference>